<evidence type="ECO:0000313" key="9">
    <source>
        <dbReference type="Proteomes" id="UP000176826"/>
    </source>
</evidence>
<dbReference type="Pfam" id="PF02618">
    <property type="entry name" value="YceG"/>
    <property type="match status" value="2"/>
</dbReference>
<feature type="transmembrane region" description="Helical" evidence="7">
    <location>
        <begin position="18"/>
        <end position="35"/>
    </location>
</feature>
<evidence type="ECO:0000256" key="4">
    <source>
        <dbReference type="ARBA" id="ARBA00023136"/>
    </source>
</evidence>
<evidence type="ECO:0000256" key="3">
    <source>
        <dbReference type="ARBA" id="ARBA00022989"/>
    </source>
</evidence>
<dbReference type="AlphaFoldDB" id="A0A1F6YD01"/>
<dbReference type="PANTHER" id="PTHR30518:SF2">
    <property type="entry name" value="ENDOLYTIC MUREIN TRANSGLYCOSYLASE"/>
    <property type="match status" value="1"/>
</dbReference>
<keyword evidence="5" id="KW-0456">Lyase</keyword>
<evidence type="ECO:0000256" key="5">
    <source>
        <dbReference type="ARBA" id="ARBA00023239"/>
    </source>
</evidence>
<name>A0A1F6YD01_9BACT</name>
<evidence type="ECO:0000256" key="1">
    <source>
        <dbReference type="ARBA" id="ARBA00022475"/>
    </source>
</evidence>
<evidence type="ECO:0000256" key="2">
    <source>
        <dbReference type="ARBA" id="ARBA00022692"/>
    </source>
</evidence>
<evidence type="ECO:0000256" key="7">
    <source>
        <dbReference type="SAM" id="Phobius"/>
    </source>
</evidence>
<evidence type="ECO:0008006" key="10">
    <source>
        <dbReference type="Google" id="ProtNLM"/>
    </source>
</evidence>
<dbReference type="GO" id="GO:0016829">
    <property type="term" value="F:lyase activity"/>
    <property type="evidence" value="ECO:0007669"/>
    <property type="project" value="UniProtKB-KW"/>
</dbReference>
<reference evidence="8 9" key="1">
    <citation type="journal article" date="2016" name="Nat. Commun.">
        <title>Thousands of microbial genomes shed light on interconnected biogeochemical processes in an aquifer system.</title>
        <authorList>
            <person name="Anantharaman K."/>
            <person name="Brown C.T."/>
            <person name="Hug L.A."/>
            <person name="Sharon I."/>
            <person name="Castelle C.J."/>
            <person name="Probst A.J."/>
            <person name="Thomas B.C."/>
            <person name="Singh A."/>
            <person name="Wilkins M.J."/>
            <person name="Karaoz U."/>
            <person name="Brodie E.L."/>
            <person name="Williams K.H."/>
            <person name="Hubbard S.S."/>
            <person name="Banfield J.F."/>
        </authorList>
    </citation>
    <scope>NUCLEOTIDE SEQUENCE [LARGE SCALE GENOMIC DNA]</scope>
</reference>
<protein>
    <recommendedName>
        <fullName evidence="10">Aminodeoxychorismate lyase</fullName>
    </recommendedName>
</protein>
<dbReference type="InterPro" id="IPR003770">
    <property type="entry name" value="MLTG-like"/>
</dbReference>
<dbReference type="Proteomes" id="UP000176826">
    <property type="component" value="Unassembled WGS sequence"/>
</dbReference>
<keyword evidence="1" id="KW-1003">Cell membrane</keyword>
<keyword evidence="6" id="KW-0961">Cell wall biogenesis/degradation</keyword>
<keyword evidence="4 7" id="KW-0472">Membrane</keyword>
<organism evidence="8 9">
    <name type="scientific">Candidatus Nomurabacteria bacterium RIFCSPLOWO2_12_FULL_41_10</name>
    <dbReference type="NCBI Taxonomy" id="1801795"/>
    <lineage>
        <taxon>Bacteria</taxon>
        <taxon>Candidatus Nomuraibacteriota</taxon>
    </lineage>
</organism>
<gene>
    <name evidence="8" type="ORF">A3F97_00635</name>
</gene>
<keyword evidence="3 7" id="KW-1133">Transmembrane helix</keyword>
<proteinExistence type="predicted"/>
<dbReference type="PANTHER" id="PTHR30518">
    <property type="entry name" value="ENDOLYTIC MUREIN TRANSGLYCOSYLASE"/>
    <property type="match status" value="1"/>
</dbReference>
<keyword evidence="2 7" id="KW-0812">Transmembrane</keyword>
<sequence length="305" mass="34629">MENEELKSSNGMDKTRKIIFCFLGVFLFFILVYIFTISAPKNFPKGVIFNIEQGASLRSVSFNLKKTNIIRSRILFEAFVIIYGGDKHVISADYLFENKIPVFEAARRISRGERHLAPVKITIPEGFTTEDIASACISKLPYFDKEKFLLSAKGSEGYLFPDTYFFFTTADERDVIKSLTDNFQKKVSFLDKDIIQNGKSREDIITMASIIEREAKGDIDRGVISGILWKRIKIGMPLQADAAPGTYKTKGLPKSPISNPGLEAIKAAIYPQNSPYLYYLHDKNGIIHYAKNFTEHMKNISKYLK</sequence>
<evidence type="ECO:0000256" key="6">
    <source>
        <dbReference type="ARBA" id="ARBA00023316"/>
    </source>
</evidence>
<comment type="caution">
    <text evidence="8">The sequence shown here is derived from an EMBL/GenBank/DDBJ whole genome shotgun (WGS) entry which is preliminary data.</text>
</comment>
<dbReference type="EMBL" id="MFVT01000009">
    <property type="protein sequence ID" value="OGJ04226.1"/>
    <property type="molecule type" value="Genomic_DNA"/>
</dbReference>
<dbReference type="Gene3D" id="3.30.1490.480">
    <property type="entry name" value="Endolytic murein transglycosylase"/>
    <property type="match status" value="1"/>
</dbReference>
<evidence type="ECO:0000313" key="8">
    <source>
        <dbReference type="EMBL" id="OGJ04226.1"/>
    </source>
</evidence>
<accession>A0A1F6YD01</accession>
<dbReference type="GO" id="GO:0071555">
    <property type="term" value="P:cell wall organization"/>
    <property type="evidence" value="ECO:0007669"/>
    <property type="project" value="UniProtKB-KW"/>
</dbReference>